<dbReference type="GO" id="GO:0005730">
    <property type="term" value="C:nucleolus"/>
    <property type="evidence" value="ECO:0007669"/>
    <property type="project" value="TreeGrafter"/>
</dbReference>
<organism evidence="2 3">
    <name type="scientific">Ogataea polymorpha</name>
    <dbReference type="NCBI Taxonomy" id="460523"/>
    <lineage>
        <taxon>Eukaryota</taxon>
        <taxon>Fungi</taxon>
        <taxon>Dikarya</taxon>
        <taxon>Ascomycota</taxon>
        <taxon>Saccharomycotina</taxon>
        <taxon>Pichiomycetes</taxon>
        <taxon>Pichiales</taxon>
        <taxon>Pichiaceae</taxon>
        <taxon>Ogataea</taxon>
    </lineage>
</organism>
<dbReference type="PANTHER" id="PTHR28096:SF1">
    <property type="entry name" value="PROTEIN FAF1"/>
    <property type="match status" value="1"/>
</dbReference>
<dbReference type="EMBL" id="JAEUBD010001178">
    <property type="protein sequence ID" value="KAH3664536.1"/>
    <property type="molecule type" value="Genomic_DNA"/>
</dbReference>
<gene>
    <name evidence="2" type="ORF">OGATHE_003351</name>
</gene>
<reference evidence="2" key="2">
    <citation type="submission" date="2021-01" db="EMBL/GenBank/DDBJ databases">
        <authorList>
            <person name="Schikora-Tamarit M.A."/>
        </authorList>
    </citation>
    <scope>NUCLEOTIDE SEQUENCE</scope>
    <source>
        <strain evidence="2">NCAIM Y.01608</strain>
    </source>
</reference>
<evidence type="ECO:0000256" key="1">
    <source>
        <dbReference type="SAM" id="MobiDB-lite"/>
    </source>
</evidence>
<feature type="region of interest" description="Disordered" evidence="1">
    <location>
        <begin position="1"/>
        <end position="62"/>
    </location>
</feature>
<reference evidence="2" key="1">
    <citation type="journal article" date="2021" name="Open Biol.">
        <title>Shared evolutionary footprints suggest mitochondrial oxidative damage underlies multiple complex I losses in fungi.</title>
        <authorList>
            <person name="Schikora-Tamarit M.A."/>
            <person name="Marcet-Houben M."/>
            <person name="Nosek J."/>
            <person name="Gabaldon T."/>
        </authorList>
    </citation>
    <scope>NUCLEOTIDE SEQUENCE</scope>
    <source>
        <strain evidence="2">NCAIM Y.01608</strain>
    </source>
</reference>
<dbReference type="PANTHER" id="PTHR28096">
    <property type="entry name" value="PROTEIN FAF1"/>
    <property type="match status" value="1"/>
</dbReference>
<keyword evidence="3" id="KW-1185">Reference proteome</keyword>
<name>A0A9P8T469_9ASCO</name>
<dbReference type="InterPro" id="IPR053030">
    <property type="entry name" value="Ribosomal_biogenesis_FAF1-like"/>
</dbReference>
<proteinExistence type="predicted"/>
<dbReference type="AlphaFoldDB" id="A0A9P8T469"/>
<feature type="compositionally biased region" description="Basic and acidic residues" evidence="1">
    <location>
        <begin position="34"/>
        <end position="49"/>
    </location>
</feature>
<evidence type="ECO:0000313" key="3">
    <source>
        <dbReference type="Proteomes" id="UP000788993"/>
    </source>
</evidence>
<comment type="caution">
    <text evidence="2">The sequence shown here is derived from an EMBL/GenBank/DDBJ whole genome shotgun (WGS) entry which is preliminary data.</text>
</comment>
<dbReference type="GO" id="GO:0000462">
    <property type="term" value="P:maturation of SSU-rRNA from tricistronic rRNA transcript (SSU-rRNA, 5.8S rRNA, LSU-rRNA)"/>
    <property type="evidence" value="ECO:0007669"/>
    <property type="project" value="TreeGrafter"/>
</dbReference>
<sequence length="226" mass="25542">MAPLVVKFEDKYTPTKSQPTKEDKKVLKSGRPITLEELKRKKKAQEEQLLKGSKSKSDEEDIKNDIALERLLSESHILADTRGSIYSGADLTLQTLDHENPVGNARVKALNSRIQKVAEVNGNGKKKLEKMPMEMRKGMIKAHLRKVEKYEREAKDAGIVLAKKKKEEFRQLSDRGVTSISTRIGKGIKKDKRIRDRGLKINTVGKSTRNGLVLSQKDIDKINKGR</sequence>
<protein>
    <submittedName>
        <fullName evidence="2">Uncharacterized protein</fullName>
    </submittedName>
</protein>
<accession>A0A9P8T469</accession>
<feature type="compositionally biased region" description="Basic and acidic residues" evidence="1">
    <location>
        <begin position="7"/>
        <end position="26"/>
    </location>
</feature>
<evidence type="ECO:0000313" key="2">
    <source>
        <dbReference type="EMBL" id="KAH3664536.1"/>
    </source>
</evidence>
<dbReference type="Proteomes" id="UP000788993">
    <property type="component" value="Unassembled WGS sequence"/>
</dbReference>